<feature type="compositionally biased region" description="Acidic residues" evidence="1">
    <location>
        <begin position="124"/>
        <end position="133"/>
    </location>
</feature>
<feature type="compositionally biased region" description="Acidic residues" evidence="1">
    <location>
        <begin position="89"/>
        <end position="98"/>
    </location>
</feature>
<gene>
    <name evidence="2" type="ORF">pdul_cds_847</name>
</gene>
<protein>
    <submittedName>
        <fullName evidence="2">Uncharacterized protein</fullName>
    </submittedName>
</protein>
<accession>S4VS00</accession>
<feature type="compositionally biased region" description="Basic and acidic residues" evidence="1">
    <location>
        <begin position="134"/>
        <end position="155"/>
    </location>
</feature>
<dbReference type="KEGG" id="vg:16513040"/>
<feature type="compositionally biased region" description="Basic and acidic residues" evidence="1">
    <location>
        <begin position="110"/>
        <end position="123"/>
    </location>
</feature>
<reference evidence="2 3" key="1">
    <citation type="journal article" date="2013" name="Science">
        <title>Pandoraviruses: amoeba viruses with genomes up to 2.5 Mb reaching that of parasitic eukaryotes.</title>
        <authorList>
            <person name="Philippe N."/>
            <person name="Legendre M."/>
            <person name="Doutre G."/>
            <person name="Coute Y."/>
            <person name="Poirot O."/>
            <person name="Lescot M."/>
            <person name="Arslan D."/>
            <person name="Seltzer V."/>
            <person name="Bertaux L."/>
            <person name="Bruley C."/>
            <person name="Garin J."/>
            <person name="Claverie J.M."/>
            <person name="Abergel C."/>
        </authorList>
    </citation>
    <scope>NUCLEOTIDE SEQUENCE [LARGE SCALE GENOMIC DNA]</scope>
    <source>
        <strain evidence="2">Melbourne</strain>
    </source>
</reference>
<organism evidence="2 3">
    <name type="scientific">Pandoravirus dulcis</name>
    <dbReference type="NCBI Taxonomy" id="1349409"/>
    <lineage>
        <taxon>Viruses</taxon>
        <taxon>Pandoravirus</taxon>
    </lineage>
</organism>
<evidence type="ECO:0000313" key="2">
    <source>
        <dbReference type="EMBL" id="AGO83062.2"/>
    </source>
</evidence>
<dbReference type="Proteomes" id="UP000201566">
    <property type="component" value="Segment"/>
</dbReference>
<proteinExistence type="predicted"/>
<dbReference type="GeneID" id="16513040"/>
<dbReference type="RefSeq" id="YP_008319731.2">
    <property type="nucleotide sequence ID" value="NC_021858.1"/>
</dbReference>
<dbReference type="EMBL" id="KC977570">
    <property type="protein sequence ID" value="AGO83062.2"/>
    <property type="molecule type" value="Genomic_DNA"/>
</dbReference>
<feature type="region of interest" description="Disordered" evidence="1">
    <location>
        <begin position="75"/>
        <end position="163"/>
    </location>
</feature>
<name>S4VS00_9VIRU</name>
<evidence type="ECO:0000313" key="3">
    <source>
        <dbReference type="Proteomes" id="UP000201566"/>
    </source>
</evidence>
<evidence type="ECO:0000256" key="1">
    <source>
        <dbReference type="SAM" id="MobiDB-lite"/>
    </source>
</evidence>
<sequence>MPPRRVCCCRRHIIPHSTAPPLFALYLSFSSFFFPAAALEYIMSHDTTHSVDLDRPARDLVVLLAAHLTVPIIQTSSGSSRDSDHDSDVGDDTDTEDEAPCRGCATSDTGTKDEKGNHQNIKDMDDEDEDDKVDDDHVSDDRVDRRDTPEPRLEEPVADDPAQDDERITTLLSKCPKGAERPLSTWEPMISACLSTLPTHGPALDRPHGAPDDAPTVYSTGTAAAALARFLPALAAHGLDVYDVVLCPENMDTVTSPWDAVEPIAKAYCGLGDHWLVHVECGRLWYDDVREGQELAGGTILMTHIVHRETYALESCCGARLGDGYDRSTEKWFAFMRSGYATFGAFANARYGPLLRAAPVLCASFGWSLDRTDDPRDDGDDDGDALWGVQSNPYPHSNAFVRASDGAVMQVVWQWGSLFVGAKGEPMGLAPEAYTKPPRECRPLDVPRPPADYAAPQEEDSPCRRDKAALQREHSDRTYLVGCGLLDPMHMAPMLGRYKGHGRHAVESFWPCMRVAFDPLVEMDAETEADWHRRLAAQMDAVADLMQSAEPALSVSTQDLCEAIAAEASPQLAVLAAPALRSPARFDAEILTTWTLAMLSPMVRHGWRVASPRKYMRCGSRYVDPTRGLFVNWNMRCNFVPTAEADGLAHARFYGHLLIINDGDHTSDDGDSTGNCRARSTVPGASAGDTKTASARAPTVAAYYALSIRDPRSRATYDKSYFAPHRSKYFDDMDDEERAAVEAAVDAAGPARESRFACDEPHHVIDHYRRREFAPVPVERFRGILDEGALRLGADLPVAVGIVRAFDWLREAFDRHAAVFATEC</sequence>